<gene>
    <name evidence="16" type="ORF">SAMN02745248_00346</name>
</gene>
<dbReference type="Pfam" id="PF00512">
    <property type="entry name" value="HisKA"/>
    <property type="match status" value="1"/>
</dbReference>
<evidence type="ECO:0000256" key="9">
    <source>
        <dbReference type="ARBA" id="ARBA00022777"/>
    </source>
</evidence>
<evidence type="ECO:0000256" key="14">
    <source>
        <dbReference type="SAM" id="Phobius"/>
    </source>
</evidence>
<evidence type="ECO:0000256" key="2">
    <source>
        <dbReference type="ARBA" id="ARBA00004651"/>
    </source>
</evidence>
<dbReference type="GO" id="GO:0005886">
    <property type="term" value="C:plasma membrane"/>
    <property type="evidence" value="ECO:0007669"/>
    <property type="project" value="UniProtKB-SubCell"/>
</dbReference>
<dbReference type="FunFam" id="1.10.287.130:FF:000008">
    <property type="entry name" value="Two-component sensor histidine kinase"/>
    <property type="match status" value="1"/>
</dbReference>
<dbReference type="InterPro" id="IPR003661">
    <property type="entry name" value="HisK_dim/P_dom"/>
</dbReference>
<evidence type="ECO:0000256" key="10">
    <source>
        <dbReference type="ARBA" id="ARBA00022840"/>
    </source>
</evidence>
<dbReference type="Pfam" id="PF02518">
    <property type="entry name" value="HATPase_c"/>
    <property type="match status" value="1"/>
</dbReference>
<keyword evidence="6" id="KW-0808">Transferase</keyword>
<dbReference type="GO" id="GO:0005524">
    <property type="term" value="F:ATP binding"/>
    <property type="evidence" value="ECO:0007669"/>
    <property type="project" value="UniProtKB-KW"/>
</dbReference>
<dbReference type="PROSITE" id="PS50109">
    <property type="entry name" value="HIS_KIN"/>
    <property type="match status" value="1"/>
</dbReference>
<dbReference type="InterPro" id="IPR050398">
    <property type="entry name" value="HssS/ArlS-like"/>
</dbReference>
<keyword evidence="5" id="KW-0597">Phosphoprotein</keyword>
<feature type="transmembrane region" description="Helical" evidence="14">
    <location>
        <begin position="317"/>
        <end position="335"/>
    </location>
</feature>
<dbReference type="FunFam" id="3.30.565.10:FF:000013">
    <property type="entry name" value="Two-component sensor histidine kinase"/>
    <property type="match status" value="1"/>
</dbReference>
<dbReference type="SMART" id="SM00387">
    <property type="entry name" value="HATPase_c"/>
    <property type="match status" value="1"/>
</dbReference>
<evidence type="ECO:0000256" key="11">
    <source>
        <dbReference type="ARBA" id="ARBA00022989"/>
    </source>
</evidence>
<dbReference type="EC" id="2.7.13.3" evidence="3"/>
<keyword evidence="10" id="KW-0067">ATP-binding</keyword>
<dbReference type="SUPFAM" id="SSF55874">
    <property type="entry name" value="ATPase domain of HSP90 chaperone/DNA topoisomerase II/histidine kinase"/>
    <property type="match status" value="1"/>
</dbReference>
<keyword evidence="7 14" id="KW-0812">Transmembrane</keyword>
<evidence type="ECO:0000256" key="7">
    <source>
        <dbReference type="ARBA" id="ARBA00022692"/>
    </source>
</evidence>
<keyword evidence="4" id="KW-1003">Cell membrane</keyword>
<comment type="subcellular location">
    <subcellularLocation>
        <location evidence="2">Cell membrane</location>
        <topology evidence="2">Multi-pass membrane protein</topology>
    </subcellularLocation>
</comment>
<dbReference type="RefSeq" id="WP_072901636.1">
    <property type="nucleotide sequence ID" value="NZ_FRAD01000004.1"/>
</dbReference>
<evidence type="ECO:0000256" key="12">
    <source>
        <dbReference type="ARBA" id="ARBA00023012"/>
    </source>
</evidence>
<keyword evidence="13 14" id="KW-0472">Membrane</keyword>
<dbReference type="SMART" id="SM00388">
    <property type="entry name" value="HisKA"/>
    <property type="match status" value="1"/>
</dbReference>
<dbReference type="InterPro" id="IPR005467">
    <property type="entry name" value="His_kinase_dom"/>
</dbReference>
<feature type="transmembrane region" description="Helical" evidence="14">
    <location>
        <begin position="222"/>
        <end position="240"/>
    </location>
</feature>
<evidence type="ECO:0000256" key="1">
    <source>
        <dbReference type="ARBA" id="ARBA00000085"/>
    </source>
</evidence>
<evidence type="ECO:0000256" key="5">
    <source>
        <dbReference type="ARBA" id="ARBA00022553"/>
    </source>
</evidence>
<protein>
    <recommendedName>
        <fullName evidence="3">histidine kinase</fullName>
        <ecNumber evidence="3">2.7.13.3</ecNumber>
    </recommendedName>
</protein>
<dbReference type="PANTHER" id="PTHR45528">
    <property type="entry name" value="SENSOR HISTIDINE KINASE CPXA"/>
    <property type="match status" value="1"/>
</dbReference>
<dbReference type="Gene3D" id="3.30.565.10">
    <property type="entry name" value="Histidine kinase-like ATPase, C-terminal domain"/>
    <property type="match status" value="1"/>
</dbReference>
<keyword evidence="12" id="KW-0902">Two-component regulatory system</keyword>
<dbReference type="InterPro" id="IPR003594">
    <property type="entry name" value="HATPase_dom"/>
</dbReference>
<dbReference type="GO" id="GO:0000155">
    <property type="term" value="F:phosphorelay sensor kinase activity"/>
    <property type="evidence" value="ECO:0007669"/>
    <property type="project" value="InterPro"/>
</dbReference>
<evidence type="ECO:0000256" key="8">
    <source>
        <dbReference type="ARBA" id="ARBA00022741"/>
    </source>
</evidence>
<feature type="transmembrane region" description="Helical" evidence="14">
    <location>
        <begin position="183"/>
        <end position="201"/>
    </location>
</feature>
<evidence type="ECO:0000259" key="15">
    <source>
        <dbReference type="PROSITE" id="PS50109"/>
    </source>
</evidence>
<dbReference type="InterPro" id="IPR036097">
    <property type="entry name" value="HisK_dim/P_sf"/>
</dbReference>
<keyword evidence="11 14" id="KW-1133">Transmembrane helix</keyword>
<dbReference type="STRING" id="1121331.SAMN02745248_00346"/>
<proteinExistence type="predicted"/>
<dbReference type="Proteomes" id="UP000183952">
    <property type="component" value="Unassembled WGS sequence"/>
</dbReference>
<dbReference type="AlphaFoldDB" id="A0A1M6K631"/>
<feature type="transmembrane region" description="Helical" evidence="14">
    <location>
        <begin position="252"/>
        <end position="272"/>
    </location>
</feature>
<keyword evidence="8" id="KW-0547">Nucleotide-binding</keyword>
<comment type="catalytic activity">
    <reaction evidence="1">
        <text>ATP + protein L-histidine = ADP + protein N-phospho-L-histidine.</text>
        <dbReference type="EC" id="2.7.13.3"/>
    </reaction>
</comment>
<reference evidence="16 17" key="1">
    <citation type="submission" date="2016-11" db="EMBL/GenBank/DDBJ databases">
        <authorList>
            <person name="Jaros S."/>
            <person name="Januszkiewicz K."/>
            <person name="Wedrychowicz H."/>
        </authorList>
    </citation>
    <scope>NUCLEOTIDE SEQUENCE [LARGE SCALE GENOMIC DNA]</scope>
    <source>
        <strain evidence="16 17">DSM 3090</strain>
    </source>
</reference>
<organism evidence="16 17">
    <name type="scientific">Hathewaya proteolytica DSM 3090</name>
    <dbReference type="NCBI Taxonomy" id="1121331"/>
    <lineage>
        <taxon>Bacteria</taxon>
        <taxon>Bacillati</taxon>
        <taxon>Bacillota</taxon>
        <taxon>Clostridia</taxon>
        <taxon>Eubacteriales</taxon>
        <taxon>Clostridiaceae</taxon>
        <taxon>Hathewaya</taxon>
    </lineage>
</organism>
<evidence type="ECO:0000256" key="4">
    <source>
        <dbReference type="ARBA" id="ARBA00022475"/>
    </source>
</evidence>
<keyword evidence="17" id="KW-1185">Reference proteome</keyword>
<dbReference type="OrthoDB" id="9792991at2"/>
<name>A0A1M6K631_9CLOT</name>
<dbReference type="CDD" id="cd00082">
    <property type="entry name" value="HisKA"/>
    <property type="match status" value="1"/>
</dbReference>
<evidence type="ECO:0000313" key="17">
    <source>
        <dbReference type="Proteomes" id="UP000183952"/>
    </source>
</evidence>
<dbReference type="Gene3D" id="1.10.287.130">
    <property type="match status" value="1"/>
</dbReference>
<evidence type="ECO:0000256" key="13">
    <source>
        <dbReference type="ARBA" id="ARBA00023136"/>
    </source>
</evidence>
<feature type="transmembrane region" description="Helical" evidence="14">
    <location>
        <begin position="341"/>
        <end position="357"/>
    </location>
</feature>
<dbReference type="SUPFAM" id="SSF47384">
    <property type="entry name" value="Homodimeric domain of signal transducing histidine kinase"/>
    <property type="match status" value="1"/>
</dbReference>
<evidence type="ECO:0000256" key="3">
    <source>
        <dbReference type="ARBA" id="ARBA00012438"/>
    </source>
</evidence>
<evidence type="ECO:0000256" key="6">
    <source>
        <dbReference type="ARBA" id="ARBA00022679"/>
    </source>
</evidence>
<sequence length="643" mass="74666">MGISLKNKYTYLLMCTLCMYLAAISVLVALDIGQNYALLSKDAYFKSGKFKNQLVVYNEMARVSNNLDLSKSVDEMTLKDAKDHVQMEQSIRYYLKNKSNGEVFTNISVDYDVEKYIKDKAIHVERFPQNIGPNWEYEEMNYWFRKNNIDGVFALIESNDMYSQIKKDYVYYNSIRNRLIKEIKLGTICIFAMVLLILSMKKFLKIKGHNVNLTEKYEKIPLDLRVLIFVICIFLIKAYTKRVQFFYKPINIRHFQILTYISVCTMFIVTNLKSFTKIIFRKDIRVNQWEHSIAFKIRKLRRESAICKDMMKSEARLLVFTMLFGASFIMCIYGLLVSYSFIVFITSIYNVIYLMFVPQRILNRVHDINSIINSTDDIISGKMEIPIENLSNSEFIHISKNINNMKQIYKDSMESQVKSERLKAELITNVSHDLKTPLTSIINYIKLLKNQSISEEEKEKYIEVLDKKSQRLKILIDDLFEAAKASSGSVELNVEKVDIAMLLRQALGEFEDKIANTSLTFRTSIPENPVYSNLDGRRTWRVFENIIGNSIKYSQDSSRVYVDLKTDENNAIVTVKNVSNYEMNFEASEIFHRFKRGDMARSTEGSGLGLSIAKSLVELQNGSMDIEIDGDLFKLIISFPLVK</sequence>
<dbReference type="PANTHER" id="PTHR45528:SF1">
    <property type="entry name" value="SENSOR HISTIDINE KINASE CPXA"/>
    <property type="match status" value="1"/>
</dbReference>
<dbReference type="InterPro" id="IPR036890">
    <property type="entry name" value="HATPase_C_sf"/>
</dbReference>
<keyword evidence="9" id="KW-0418">Kinase</keyword>
<accession>A0A1M6K631</accession>
<feature type="transmembrane region" description="Helical" evidence="14">
    <location>
        <begin position="9"/>
        <end position="30"/>
    </location>
</feature>
<dbReference type="EMBL" id="FRAD01000004">
    <property type="protein sequence ID" value="SHJ54317.1"/>
    <property type="molecule type" value="Genomic_DNA"/>
</dbReference>
<feature type="domain" description="Histidine kinase" evidence="15">
    <location>
        <begin position="429"/>
        <end position="643"/>
    </location>
</feature>
<evidence type="ECO:0000313" key="16">
    <source>
        <dbReference type="EMBL" id="SHJ54317.1"/>
    </source>
</evidence>